<dbReference type="CDD" id="cd04196">
    <property type="entry name" value="GT_2_like_d"/>
    <property type="match status" value="1"/>
</dbReference>
<proteinExistence type="predicted"/>
<sequence length="273" mass="30653">MSAHTKIAVLLSTYNGEKFLGEQLDSLLAQSHKNFILVVRDDGSLDRTVSILESYVRDHSERIRLLPSDGENMGASAGFAFLVDYVLKNKESMGLSSTYMMFCDQDDTWYPQKIEKLLEAMLATEADNDSAIPIIVHSDLEVVSEQNTVIAKSLISYQGLEIERNNFPNLVISNLVTGCTALINESLAEKALPIPENAIMHDWWLALVATAFGKLVYLDIPLVQYRQHGNNTIGAKEFTKVSVVSMSLWRRIQARKPNEHLIEVSIQAAEFYR</sequence>
<feature type="domain" description="Glycosyltransferase 2-like" evidence="1">
    <location>
        <begin position="9"/>
        <end position="185"/>
    </location>
</feature>
<dbReference type="InterPro" id="IPR029044">
    <property type="entry name" value="Nucleotide-diphossugar_trans"/>
</dbReference>
<comment type="caution">
    <text evidence="2">The sequence shown here is derived from an EMBL/GenBank/DDBJ whole genome shotgun (WGS) entry which is preliminary data.</text>
</comment>
<dbReference type="Gene3D" id="3.90.550.10">
    <property type="entry name" value="Spore Coat Polysaccharide Biosynthesis Protein SpsA, Chain A"/>
    <property type="match status" value="1"/>
</dbReference>
<dbReference type="SUPFAM" id="SSF53448">
    <property type="entry name" value="Nucleotide-diphospho-sugar transferases"/>
    <property type="match status" value="1"/>
</dbReference>
<dbReference type="InterPro" id="IPR001173">
    <property type="entry name" value="Glyco_trans_2-like"/>
</dbReference>
<accession>A0A2A4X447</accession>
<dbReference type="AlphaFoldDB" id="A0A2A4X447"/>
<organism evidence="2 3">
    <name type="scientific">SAR86 cluster bacterium</name>
    <dbReference type="NCBI Taxonomy" id="2030880"/>
    <lineage>
        <taxon>Bacteria</taxon>
        <taxon>Pseudomonadati</taxon>
        <taxon>Pseudomonadota</taxon>
        <taxon>Gammaproteobacteria</taxon>
        <taxon>SAR86 cluster</taxon>
    </lineage>
</organism>
<dbReference type="PANTHER" id="PTHR22916">
    <property type="entry name" value="GLYCOSYLTRANSFERASE"/>
    <property type="match status" value="1"/>
</dbReference>
<dbReference type="EMBL" id="NVUL01000047">
    <property type="protein sequence ID" value="PCI77276.1"/>
    <property type="molecule type" value="Genomic_DNA"/>
</dbReference>
<keyword evidence="2" id="KW-0808">Transferase</keyword>
<evidence type="ECO:0000313" key="3">
    <source>
        <dbReference type="Proteomes" id="UP000218767"/>
    </source>
</evidence>
<dbReference type="PANTHER" id="PTHR22916:SF3">
    <property type="entry name" value="UDP-GLCNAC:BETAGAL BETA-1,3-N-ACETYLGLUCOSAMINYLTRANSFERASE-LIKE PROTEIN 1"/>
    <property type="match status" value="1"/>
</dbReference>
<dbReference type="GO" id="GO:0016758">
    <property type="term" value="F:hexosyltransferase activity"/>
    <property type="evidence" value="ECO:0007669"/>
    <property type="project" value="UniProtKB-ARBA"/>
</dbReference>
<reference evidence="3" key="1">
    <citation type="submission" date="2017-08" db="EMBL/GenBank/DDBJ databases">
        <title>A dynamic microbial community with high functional redundancy inhabits the cold, oxic subseafloor aquifer.</title>
        <authorList>
            <person name="Tully B.J."/>
            <person name="Wheat C.G."/>
            <person name="Glazer B.T."/>
            <person name="Huber J.A."/>
        </authorList>
    </citation>
    <scope>NUCLEOTIDE SEQUENCE [LARGE SCALE GENOMIC DNA]</scope>
</reference>
<evidence type="ECO:0000259" key="1">
    <source>
        <dbReference type="Pfam" id="PF00535"/>
    </source>
</evidence>
<gene>
    <name evidence="2" type="ORF">COB20_08695</name>
</gene>
<name>A0A2A4X447_9GAMM</name>
<feature type="non-terminal residue" evidence="2">
    <location>
        <position position="273"/>
    </location>
</feature>
<dbReference type="Proteomes" id="UP000218767">
    <property type="component" value="Unassembled WGS sequence"/>
</dbReference>
<dbReference type="Pfam" id="PF00535">
    <property type="entry name" value="Glycos_transf_2"/>
    <property type="match status" value="1"/>
</dbReference>
<protein>
    <submittedName>
        <fullName evidence="2">Glycosyl transferase family 2</fullName>
    </submittedName>
</protein>
<evidence type="ECO:0000313" key="2">
    <source>
        <dbReference type="EMBL" id="PCI77276.1"/>
    </source>
</evidence>